<evidence type="ECO:0000256" key="6">
    <source>
        <dbReference type="ARBA" id="ARBA00023136"/>
    </source>
</evidence>
<gene>
    <name evidence="10" type="ORF">XAT740_LOCUS41908</name>
</gene>
<keyword evidence="3" id="KW-0812">Transmembrane</keyword>
<evidence type="ECO:0000313" key="11">
    <source>
        <dbReference type="Proteomes" id="UP000663828"/>
    </source>
</evidence>
<evidence type="ECO:0000256" key="1">
    <source>
        <dbReference type="ARBA" id="ARBA00004479"/>
    </source>
</evidence>
<evidence type="ECO:0000256" key="7">
    <source>
        <dbReference type="ARBA" id="ARBA00037847"/>
    </source>
</evidence>
<dbReference type="EMBL" id="CAJNOR010004956">
    <property type="protein sequence ID" value="CAF1537204.1"/>
    <property type="molecule type" value="Genomic_DNA"/>
</dbReference>
<dbReference type="Pfam" id="PF01105">
    <property type="entry name" value="EMP24_GP25L"/>
    <property type="match status" value="1"/>
</dbReference>
<evidence type="ECO:0000256" key="4">
    <source>
        <dbReference type="ARBA" id="ARBA00022729"/>
    </source>
</evidence>
<keyword evidence="5" id="KW-1133">Transmembrane helix</keyword>
<dbReference type="InterPro" id="IPR015720">
    <property type="entry name" value="Emp24-like"/>
</dbReference>
<dbReference type="PANTHER" id="PTHR22811">
    <property type="entry name" value="TRANSMEMBRANE EMP24 DOMAIN-CONTAINING PROTEIN"/>
    <property type="match status" value="1"/>
</dbReference>
<evidence type="ECO:0000259" key="9">
    <source>
        <dbReference type="SMART" id="SM01190"/>
    </source>
</evidence>
<proteinExistence type="inferred from homology"/>
<evidence type="ECO:0000256" key="5">
    <source>
        <dbReference type="ARBA" id="ARBA00022989"/>
    </source>
</evidence>
<comment type="similarity">
    <text evidence="2">Belongs to the EMP24/GP25L family.</text>
</comment>
<accession>A0A815VVV6</accession>
<dbReference type="SUPFAM" id="SSF101576">
    <property type="entry name" value="Supernatant protein factor (SPF), C-terminal domain"/>
    <property type="match status" value="1"/>
</dbReference>
<keyword evidence="11" id="KW-1185">Reference proteome</keyword>
<reference evidence="10" key="1">
    <citation type="submission" date="2021-02" db="EMBL/GenBank/DDBJ databases">
        <authorList>
            <person name="Nowell W R."/>
        </authorList>
    </citation>
    <scope>NUCLEOTIDE SEQUENCE</scope>
</reference>
<comment type="caution">
    <text evidence="10">The sequence shown here is derived from an EMBL/GenBank/DDBJ whole genome shotgun (WGS) entry which is preliminary data.</text>
</comment>
<dbReference type="GO" id="GO:0016020">
    <property type="term" value="C:membrane"/>
    <property type="evidence" value="ECO:0007669"/>
    <property type="project" value="UniProtKB-SubCell"/>
</dbReference>
<dbReference type="InterPro" id="IPR009038">
    <property type="entry name" value="GOLD_dom"/>
</dbReference>
<feature type="chain" id="PRO_5032982008" description="GOLD domain-containing protein" evidence="8">
    <location>
        <begin position="18"/>
        <end position="251"/>
    </location>
</feature>
<dbReference type="InterPro" id="IPR036598">
    <property type="entry name" value="GOLD_dom_sf"/>
</dbReference>
<keyword evidence="6" id="KW-0472">Membrane</keyword>
<evidence type="ECO:0000256" key="3">
    <source>
        <dbReference type="ARBA" id="ARBA00022692"/>
    </source>
</evidence>
<feature type="domain" description="GOLD" evidence="9">
    <location>
        <begin position="35"/>
        <end position="225"/>
    </location>
</feature>
<dbReference type="Proteomes" id="UP000663828">
    <property type="component" value="Unassembled WGS sequence"/>
</dbReference>
<dbReference type="AlphaFoldDB" id="A0A815VVV6"/>
<organism evidence="10 11">
    <name type="scientific">Adineta ricciae</name>
    <name type="common">Rotifer</name>
    <dbReference type="NCBI Taxonomy" id="249248"/>
    <lineage>
        <taxon>Eukaryota</taxon>
        <taxon>Metazoa</taxon>
        <taxon>Spiralia</taxon>
        <taxon>Gnathifera</taxon>
        <taxon>Rotifera</taxon>
        <taxon>Eurotatoria</taxon>
        <taxon>Bdelloidea</taxon>
        <taxon>Adinetida</taxon>
        <taxon>Adinetidae</taxon>
        <taxon>Adineta</taxon>
    </lineage>
</organism>
<evidence type="ECO:0000256" key="2">
    <source>
        <dbReference type="ARBA" id="ARBA00007104"/>
    </source>
</evidence>
<evidence type="ECO:0000313" key="10">
    <source>
        <dbReference type="EMBL" id="CAF1537204.1"/>
    </source>
</evidence>
<feature type="signal peptide" evidence="8">
    <location>
        <begin position="1"/>
        <end position="17"/>
    </location>
</feature>
<name>A0A815VVV6_ADIRI</name>
<sequence length="251" mass="28794">MMNKIFLLVVFVSSAYAYVEESALTSLQSLDHWNTFRIVISHTTDECFYLEAKLHDTIHVVYQVLKGGDSKIRAIIIDPMHNITYFNPKNEFGWYDEEAAKVAGTYQICFKNEQYFATKYLYIGVLAVHKDRVYEASVNSENEKKANATAVLDEFSATIMTSLNDISGTLYRFTAYQTVARVQDVHDLYWVEANESYVQSWAICQILAMILCSIIQVFSIRRLFKSVTPKKKSSYNQSFPSTTSPHFIITS</sequence>
<comment type="subcellular location">
    <subcellularLocation>
        <location evidence="7">Endomembrane system</location>
        <topology evidence="7">Single-pass membrane protein</topology>
    </subcellularLocation>
    <subcellularLocation>
        <location evidence="1">Membrane</location>
        <topology evidence="1">Single-pass type I membrane protein</topology>
    </subcellularLocation>
</comment>
<protein>
    <recommendedName>
        <fullName evidence="9">GOLD domain-containing protein</fullName>
    </recommendedName>
</protein>
<dbReference type="GO" id="GO:0012505">
    <property type="term" value="C:endomembrane system"/>
    <property type="evidence" value="ECO:0007669"/>
    <property type="project" value="UniProtKB-SubCell"/>
</dbReference>
<evidence type="ECO:0000256" key="8">
    <source>
        <dbReference type="SAM" id="SignalP"/>
    </source>
</evidence>
<dbReference type="SMART" id="SM01190">
    <property type="entry name" value="EMP24_GP25L"/>
    <property type="match status" value="1"/>
</dbReference>
<keyword evidence="4 8" id="KW-0732">Signal</keyword>